<dbReference type="GO" id="GO:0016874">
    <property type="term" value="F:ligase activity"/>
    <property type="evidence" value="ECO:0007669"/>
    <property type="project" value="UniProtKB-KW"/>
</dbReference>
<keyword evidence="4" id="KW-1185">Reference proteome</keyword>
<dbReference type="SUPFAM" id="SSF56801">
    <property type="entry name" value="Acetyl-CoA synthetase-like"/>
    <property type="match status" value="1"/>
</dbReference>
<reference evidence="3 4" key="1">
    <citation type="submission" date="2022-06" db="EMBL/GenBank/DDBJ databases">
        <title>Actinoplanes abujensis sp. nov., isolated from Nigerian arid soil.</title>
        <authorList>
            <person name="Ding P."/>
        </authorList>
    </citation>
    <scope>NUCLEOTIDE SEQUENCE [LARGE SCALE GENOMIC DNA]</scope>
    <source>
        <strain evidence="4">TRM88002</strain>
        <plasmid evidence="3">p1</plasmid>
    </source>
</reference>
<dbReference type="InterPro" id="IPR000873">
    <property type="entry name" value="AMP-dep_synth/lig_dom"/>
</dbReference>
<keyword evidence="3" id="KW-0614">Plasmid</keyword>
<sequence length="551" mass="58081">MSRFVEGVVANAGRARTGMVTGEPGQPVRRSWNDLHDHARRIAGGLIASGLRPGRAVAVLAGLPAEIAPVAQGVWLAGGSMTMLHQPTPRTDLAVWRDDTLRVLRMIGAQSVVVGAPFDQMAPALDAYGIRHFSPAELSAAPPADPVPVDDDSPALLQLTSGSTAEPKAVRITHRNLYANLSDAGEHLSCGEDGVMVSWLPMFHDMGMIGCLALPMLSGLELVSVTPADFLGRPLLWAELLSRYGGTITTAPNFAWAVLARQLARVEPGQLDLSKLRVACNGAEPIDPATMRSFVQVASRFGFDPGAVNCCYGAAESTLVISMSGVADPMQLDHVDAAALERDNLATPAPSAGTDAEPAVRDIPMLGRPFPSVEVRVVDDEGKPLGDRQVGRLQLRGESVSDGYLTPDGWEPARDADGWLDIGDEGYVADGQIVVCGRRKDVIIMGGRNIYPTDIERAAATVPGVREGNVAAVRLLAGDGVARESFAVLAESRQAGDEAAAAQMAREVTARVVSEIDARPATVRILPPGSLPKTPSGKLRRAAARALLAGQ</sequence>
<dbReference type="NCBIfam" id="NF005850">
    <property type="entry name" value="PRK07768.1"/>
    <property type="match status" value="1"/>
</dbReference>
<dbReference type="Pfam" id="PF00501">
    <property type="entry name" value="AMP-binding"/>
    <property type="match status" value="1"/>
</dbReference>
<protein>
    <submittedName>
        <fullName evidence="3">Fatty acyl-AMP ligase</fullName>
    </submittedName>
</protein>
<dbReference type="InterPro" id="IPR045851">
    <property type="entry name" value="AMP-bd_C_sf"/>
</dbReference>
<dbReference type="GO" id="GO:0016740">
    <property type="term" value="F:transferase activity"/>
    <property type="evidence" value="ECO:0007669"/>
    <property type="project" value="UniProtKB-KW"/>
</dbReference>
<dbReference type="PANTHER" id="PTHR22754">
    <property type="entry name" value="DISCO-INTERACTING PROTEIN 2 DIP2 -RELATED"/>
    <property type="match status" value="1"/>
</dbReference>
<dbReference type="PANTHER" id="PTHR22754:SF32">
    <property type="entry name" value="DISCO-INTERACTING PROTEIN 2"/>
    <property type="match status" value="1"/>
</dbReference>
<dbReference type="EMBL" id="JAMQOL010000001">
    <property type="protein sequence ID" value="MCM4076128.1"/>
    <property type="molecule type" value="Genomic_DNA"/>
</dbReference>
<dbReference type="InterPro" id="IPR042099">
    <property type="entry name" value="ANL_N_sf"/>
</dbReference>
<evidence type="ECO:0000259" key="2">
    <source>
        <dbReference type="Pfam" id="PF00501"/>
    </source>
</evidence>
<evidence type="ECO:0000313" key="3">
    <source>
        <dbReference type="EMBL" id="MCM4076128.1"/>
    </source>
</evidence>
<geneLocation type="plasmid" evidence="3">
    <name>p1</name>
</geneLocation>
<name>A0ABT0XSA8_9ACTN</name>
<keyword evidence="3" id="KW-0436">Ligase</keyword>
<evidence type="ECO:0000256" key="1">
    <source>
        <dbReference type="ARBA" id="ARBA00006432"/>
    </source>
</evidence>
<dbReference type="Gene3D" id="3.30.300.30">
    <property type="match status" value="1"/>
</dbReference>
<dbReference type="RefSeq" id="WP_251795908.1">
    <property type="nucleotide sequence ID" value="NZ_JAMQOL010000001.1"/>
</dbReference>
<dbReference type="Gene3D" id="3.40.50.12780">
    <property type="entry name" value="N-terminal domain of ligase-like"/>
    <property type="match status" value="1"/>
</dbReference>
<organism evidence="3 4">
    <name type="scientific">Paractinoplanes hotanensis</name>
    <dbReference type="NCBI Taxonomy" id="2906497"/>
    <lineage>
        <taxon>Bacteria</taxon>
        <taxon>Bacillati</taxon>
        <taxon>Actinomycetota</taxon>
        <taxon>Actinomycetes</taxon>
        <taxon>Micromonosporales</taxon>
        <taxon>Micromonosporaceae</taxon>
        <taxon>Paractinoplanes</taxon>
    </lineage>
</organism>
<proteinExistence type="inferred from homology"/>
<evidence type="ECO:0000313" key="4">
    <source>
        <dbReference type="Proteomes" id="UP001523216"/>
    </source>
</evidence>
<accession>A0ABT0XSA8</accession>
<feature type="domain" description="AMP-dependent synthetase/ligase" evidence="2">
    <location>
        <begin position="26"/>
        <end position="405"/>
    </location>
</feature>
<comment type="similarity">
    <text evidence="1">Belongs to the ATP-dependent AMP-binding enzyme family.</text>
</comment>
<keyword evidence="3" id="KW-0808">Transferase</keyword>
<comment type="caution">
    <text evidence="3">The sequence shown here is derived from an EMBL/GenBank/DDBJ whole genome shotgun (WGS) entry which is preliminary data.</text>
</comment>
<gene>
    <name evidence="3" type="ORF">LXN57_00955</name>
</gene>
<dbReference type="Proteomes" id="UP001523216">
    <property type="component" value="Unassembled WGS sequence"/>
</dbReference>